<feature type="compositionally biased region" description="Gly residues" evidence="1">
    <location>
        <begin position="41"/>
        <end position="67"/>
    </location>
</feature>
<feature type="region of interest" description="Disordered" evidence="1">
    <location>
        <begin position="37"/>
        <end position="67"/>
    </location>
</feature>
<evidence type="ECO:0008006" key="4">
    <source>
        <dbReference type="Google" id="ProtNLM"/>
    </source>
</evidence>
<organism evidence="2 3">
    <name type="scientific">Fusarium mundagurra</name>
    <dbReference type="NCBI Taxonomy" id="1567541"/>
    <lineage>
        <taxon>Eukaryota</taxon>
        <taxon>Fungi</taxon>
        <taxon>Dikarya</taxon>
        <taxon>Ascomycota</taxon>
        <taxon>Pezizomycotina</taxon>
        <taxon>Sordariomycetes</taxon>
        <taxon>Hypocreomycetidae</taxon>
        <taxon>Hypocreales</taxon>
        <taxon>Nectriaceae</taxon>
        <taxon>Fusarium</taxon>
        <taxon>Fusarium fujikuroi species complex</taxon>
    </lineage>
</organism>
<accession>A0A8H6D9A5</accession>
<gene>
    <name evidence="2" type="ORF">FMUND_10753</name>
</gene>
<dbReference type="EMBL" id="JAAOAN010000401">
    <property type="protein sequence ID" value="KAF5708105.1"/>
    <property type="molecule type" value="Genomic_DNA"/>
</dbReference>
<dbReference type="AlphaFoldDB" id="A0A8H6D9A5"/>
<name>A0A8H6D9A5_9HYPO</name>
<sequence>MSVKVQVRNLSSGTTDDSLRSHFEQIHGNHVTLNFAAARPTGGGGGGGGGPAGHQGGYSGGGYGGGH</sequence>
<proteinExistence type="predicted"/>
<evidence type="ECO:0000313" key="3">
    <source>
        <dbReference type="Proteomes" id="UP000544331"/>
    </source>
</evidence>
<protein>
    <recommendedName>
        <fullName evidence="4">RRM domain-containing protein</fullName>
    </recommendedName>
</protein>
<keyword evidence="3" id="KW-1185">Reference proteome</keyword>
<reference evidence="2 3" key="1">
    <citation type="submission" date="2020-05" db="EMBL/GenBank/DDBJ databases">
        <title>Identification and distribution of gene clusters putatively required for synthesis of sphingolipid metabolism inhibitors in phylogenetically diverse species of the filamentous fungus Fusarium.</title>
        <authorList>
            <person name="Kim H.-S."/>
            <person name="Busman M."/>
            <person name="Brown D.W."/>
            <person name="Divon H."/>
            <person name="Uhlig S."/>
            <person name="Proctor R.H."/>
        </authorList>
    </citation>
    <scope>NUCLEOTIDE SEQUENCE [LARGE SCALE GENOMIC DNA]</scope>
    <source>
        <strain evidence="2 3">NRRL 66235</strain>
    </source>
</reference>
<comment type="caution">
    <text evidence="2">The sequence shown here is derived from an EMBL/GenBank/DDBJ whole genome shotgun (WGS) entry which is preliminary data.</text>
</comment>
<evidence type="ECO:0000313" key="2">
    <source>
        <dbReference type="EMBL" id="KAF5708105.1"/>
    </source>
</evidence>
<evidence type="ECO:0000256" key="1">
    <source>
        <dbReference type="SAM" id="MobiDB-lite"/>
    </source>
</evidence>
<dbReference type="Proteomes" id="UP000544331">
    <property type="component" value="Unassembled WGS sequence"/>
</dbReference>